<keyword evidence="9 11" id="KW-0326">Glycosidase</keyword>
<gene>
    <name evidence="15" type="primary">Xyn11C</name>
</gene>
<evidence type="ECO:0000256" key="5">
    <source>
        <dbReference type="ARBA" id="ARBA00022651"/>
    </source>
</evidence>
<evidence type="ECO:0000256" key="4">
    <source>
        <dbReference type="ARBA" id="ARBA00012590"/>
    </source>
</evidence>
<dbReference type="UniPathway" id="UPA00114"/>
<feature type="active site" description="Nucleophile" evidence="11">
    <location>
        <position position="115"/>
    </location>
</feature>
<evidence type="ECO:0000256" key="8">
    <source>
        <dbReference type="ARBA" id="ARBA00023277"/>
    </source>
</evidence>
<dbReference type="PROSITE" id="PS51761">
    <property type="entry name" value="GH11_3"/>
    <property type="match status" value="1"/>
</dbReference>
<keyword evidence="7 11" id="KW-0378">Hydrolase</keyword>
<evidence type="ECO:0000256" key="2">
    <source>
        <dbReference type="ARBA" id="ARBA00004851"/>
    </source>
</evidence>
<keyword evidence="8 11" id="KW-0119">Carbohydrate metabolism</keyword>
<dbReference type="GO" id="GO:0031176">
    <property type="term" value="F:endo-1,4-beta-xylanase activity"/>
    <property type="evidence" value="ECO:0007669"/>
    <property type="project" value="UniProtKB-UniRule"/>
</dbReference>
<dbReference type="InterPro" id="IPR001137">
    <property type="entry name" value="Glyco_hydro_11"/>
</dbReference>
<keyword evidence="5 11" id="KW-0858">Xylan degradation</keyword>
<evidence type="ECO:0000256" key="10">
    <source>
        <dbReference type="ARBA" id="ARBA00023326"/>
    </source>
</evidence>
<keyword evidence="10 11" id="KW-0624">Polysaccharide degradation</keyword>
<dbReference type="InterPro" id="IPR013319">
    <property type="entry name" value="GH11/12"/>
</dbReference>
<evidence type="ECO:0000256" key="12">
    <source>
        <dbReference type="RuleBase" id="RU362015"/>
    </source>
</evidence>
<evidence type="ECO:0000256" key="13">
    <source>
        <dbReference type="SAM" id="SignalP"/>
    </source>
</evidence>
<dbReference type="PROSITE" id="PS00776">
    <property type="entry name" value="GH11_1"/>
    <property type="match status" value="1"/>
</dbReference>
<dbReference type="PRINTS" id="PR00911">
    <property type="entry name" value="GLHYDRLASE11"/>
</dbReference>
<evidence type="ECO:0000313" key="15">
    <source>
        <dbReference type="EMBL" id="ATE88082.1"/>
    </source>
</evidence>
<dbReference type="InterPro" id="IPR013320">
    <property type="entry name" value="ConA-like_dom_sf"/>
</dbReference>
<evidence type="ECO:0000256" key="9">
    <source>
        <dbReference type="ARBA" id="ARBA00023295"/>
    </source>
</evidence>
<dbReference type="EMBL" id="KX867532">
    <property type="protein sequence ID" value="ATE88082.1"/>
    <property type="molecule type" value="Genomic_DNA"/>
</dbReference>
<evidence type="ECO:0000259" key="14">
    <source>
        <dbReference type="PROSITE" id="PS51761"/>
    </source>
</evidence>
<dbReference type="InterPro" id="IPR033123">
    <property type="entry name" value="GH11_dom"/>
</dbReference>
<keyword evidence="6 13" id="KW-0732">Signal</keyword>
<dbReference type="PANTHER" id="PTHR46828">
    <property type="entry name" value="ENDO-1,4-BETA-XYLANASE A-RELATED"/>
    <property type="match status" value="1"/>
</dbReference>
<name>A0A291B2W8_HUMIN</name>
<accession>A0A291B2W8</accession>
<dbReference type="Pfam" id="PF00457">
    <property type="entry name" value="Glyco_hydro_11"/>
    <property type="match status" value="1"/>
</dbReference>
<dbReference type="Gene3D" id="2.60.120.180">
    <property type="match status" value="1"/>
</dbReference>
<comment type="similarity">
    <text evidence="3 11 12">Belongs to the glycosyl hydrolase 11 (cellulase G) family.</text>
</comment>
<comment type="catalytic activity">
    <reaction evidence="1 11 12">
        <text>Endohydrolysis of (1-&gt;4)-beta-D-xylosidic linkages in xylans.</text>
        <dbReference type="EC" id="3.2.1.8"/>
    </reaction>
</comment>
<dbReference type="InterPro" id="IPR018208">
    <property type="entry name" value="GH11_AS_1"/>
</dbReference>
<dbReference type="EC" id="3.2.1.8" evidence="4 11"/>
<dbReference type="PANTHER" id="PTHR46828:SF2">
    <property type="entry name" value="ENDO-1,4-BETA-XYLANASE A-RELATED"/>
    <property type="match status" value="1"/>
</dbReference>
<organism evidence="15">
    <name type="scientific">Humicola insolens</name>
    <name type="common">Soft-rot fungus</name>
    <dbReference type="NCBI Taxonomy" id="85995"/>
    <lineage>
        <taxon>Eukaryota</taxon>
        <taxon>Fungi</taxon>
        <taxon>Dikarya</taxon>
        <taxon>Ascomycota</taxon>
        <taxon>Pezizomycotina</taxon>
        <taxon>Sordariomycetes</taxon>
        <taxon>Sordariomycetidae</taxon>
        <taxon>Sordariales</taxon>
        <taxon>Chaetomiaceae</taxon>
        <taxon>Mycothermus</taxon>
    </lineage>
</organism>
<dbReference type="AlphaFoldDB" id="A0A291B2W8"/>
<dbReference type="SUPFAM" id="SSF49899">
    <property type="entry name" value="Concanavalin A-like lectins/glucanases"/>
    <property type="match status" value="1"/>
</dbReference>
<sequence>MVKPTVLLTAALAPAAALAGPIQGPQTKTESTLGARQWWGGGYYFQNWSEGGSNIRCVNGQGGHYTAQWNSRGGFVCGKGWSYGGNRVIQYSGTYNATGPGYLAVYGWTRNPLIEYYVIEAHADLAPNEPWQRMGEFTIDGEGTYEVFQSTRVNKPSIEGTRTFQQYWSVRKEQRVGGTVTMQRHFDAWARFGMRLGNHDYVVVATEGYTSEPNGWGSAGQSSITVV</sequence>
<evidence type="ECO:0000256" key="3">
    <source>
        <dbReference type="ARBA" id="ARBA00007792"/>
    </source>
</evidence>
<evidence type="ECO:0000256" key="7">
    <source>
        <dbReference type="ARBA" id="ARBA00022801"/>
    </source>
</evidence>
<reference evidence="15" key="1">
    <citation type="journal article" date="2017" name="J. Agric. Food Chem.">
        <title>Utility of Thermostable Xylanases of Mycothermus thermophilus in Generating Prebiotic Xylooligosaccharides.</title>
        <authorList>
            <person name="Ma R."/>
            <person name="Bai Y."/>
            <person name="Huang H."/>
            <person name="Luo H."/>
            <person name="Chen S."/>
            <person name="Fan Y."/>
            <person name="Cai L."/>
            <person name="Yao B."/>
        </authorList>
    </citation>
    <scope>NUCLEOTIDE SEQUENCE</scope>
    <source>
        <strain evidence="15">CGMCC3.18119</strain>
    </source>
</reference>
<evidence type="ECO:0000256" key="1">
    <source>
        <dbReference type="ARBA" id="ARBA00000681"/>
    </source>
</evidence>
<proteinExistence type="inferred from homology"/>
<feature type="chain" id="PRO_5012425754" description="Endo-1,4-beta-xylanase" evidence="13">
    <location>
        <begin position="20"/>
        <end position="227"/>
    </location>
</feature>
<dbReference type="GO" id="GO:0045493">
    <property type="term" value="P:xylan catabolic process"/>
    <property type="evidence" value="ECO:0007669"/>
    <property type="project" value="UniProtKB-UniRule"/>
</dbReference>
<evidence type="ECO:0000256" key="11">
    <source>
        <dbReference type="PROSITE-ProRule" id="PRU01097"/>
    </source>
</evidence>
<comment type="pathway">
    <text evidence="2 11 12">Glycan degradation; xylan degradation.</text>
</comment>
<dbReference type="SMR" id="A0A291B2W8"/>
<protein>
    <recommendedName>
        <fullName evidence="4 11">Endo-1,4-beta-xylanase</fullName>
        <ecNumber evidence="4 11">3.2.1.8</ecNumber>
    </recommendedName>
</protein>
<evidence type="ECO:0000256" key="6">
    <source>
        <dbReference type="ARBA" id="ARBA00022729"/>
    </source>
</evidence>
<feature type="domain" description="GH11" evidence="14">
    <location>
        <begin position="31"/>
        <end position="220"/>
    </location>
</feature>
<feature type="active site" description="Proton donor" evidence="11">
    <location>
        <position position="207"/>
    </location>
</feature>
<feature type="signal peptide" evidence="13">
    <location>
        <begin position="1"/>
        <end position="19"/>
    </location>
</feature>